<evidence type="ECO:0000256" key="5">
    <source>
        <dbReference type="ARBA" id="ARBA00022692"/>
    </source>
</evidence>
<evidence type="ECO:0000256" key="10">
    <source>
        <dbReference type="ARBA" id="ARBA00023136"/>
    </source>
</evidence>
<dbReference type="Pfam" id="PF02163">
    <property type="entry name" value="Peptidase_M50"/>
    <property type="match status" value="1"/>
</dbReference>
<dbReference type="GO" id="GO:0046872">
    <property type="term" value="F:metal ion binding"/>
    <property type="evidence" value="ECO:0007669"/>
    <property type="project" value="UniProtKB-KW"/>
</dbReference>
<feature type="domain" description="Peptidase M50" evidence="12">
    <location>
        <begin position="10"/>
        <end position="431"/>
    </location>
</feature>
<dbReference type="CDD" id="cd06163">
    <property type="entry name" value="S2P-M50_PDZ_RseP-like"/>
    <property type="match status" value="2"/>
</dbReference>
<dbReference type="RefSeq" id="WP_066075725.1">
    <property type="nucleotide sequence ID" value="NZ_FRDK01000001.1"/>
</dbReference>
<reference evidence="13 14" key="1">
    <citation type="submission" date="2016-03" db="EMBL/GenBank/DDBJ databases">
        <title>Draft genome sequence of Flavobacterium fryxellicola DSM 16209.</title>
        <authorList>
            <person name="Shin S.-K."/>
            <person name="Yi H."/>
        </authorList>
    </citation>
    <scope>NUCLEOTIDE SEQUENCE [LARGE SCALE GENOMIC DNA]</scope>
    <source>
        <strain evidence="13 14">DSM 16209</strain>
    </source>
</reference>
<keyword evidence="6 11" id="KW-0378">Hydrolase</keyword>
<comment type="similarity">
    <text evidence="3 11">Belongs to the peptidase M50B family.</text>
</comment>
<keyword evidence="11" id="KW-0479">Metal-binding</keyword>
<feature type="transmembrane region" description="Helical" evidence="11">
    <location>
        <begin position="12"/>
        <end position="32"/>
    </location>
</feature>
<evidence type="ECO:0000256" key="1">
    <source>
        <dbReference type="ARBA" id="ARBA00001947"/>
    </source>
</evidence>
<dbReference type="Proteomes" id="UP000077164">
    <property type="component" value="Unassembled WGS sequence"/>
</dbReference>
<keyword evidence="9 11" id="KW-0482">Metalloprotease</keyword>
<dbReference type="Gene3D" id="2.30.42.10">
    <property type="match status" value="1"/>
</dbReference>
<dbReference type="NCBIfam" id="TIGR00054">
    <property type="entry name" value="RIP metalloprotease RseP"/>
    <property type="match status" value="1"/>
</dbReference>
<evidence type="ECO:0000259" key="12">
    <source>
        <dbReference type="Pfam" id="PF02163"/>
    </source>
</evidence>
<comment type="caution">
    <text evidence="13">The sequence shown here is derived from an EMBL/GenBank/DDBJ whole genome shotgun (WGS) entry which is preliminary data.</text>
</comment>
<evidence type="ECO:0000256" key="9">
    <source>
        <dbReference type="ARBA" id="ARBA00023049"/>
    </source>
</evidence>
<protein>
    <recommendedName>
        <fullName evidence="11">Zinc metalloprotease</fullName>
        <ecNumber evidence="11">3.4.24.-</ecNumber>
    </recommendedName>
</protein>
<feature type="transmembrane region" description="Helical" evidence="11">
    <location>
        <begin position="371"/>
        <end position="404"/>
    </location>
</feature>
<dbReference type="InterPro" id="IPR036034">
    <property type="entry name" value="PDZ_sf"/>
</dbReference>
<comment type="cofactor">
    <cofactor evidence="1 11">
        <name>Zn(2+)</name>
        <dbReference type="ChEBI" id="CHEBI:29105"/>
    </cofactor>
</comment>
<feature type="transmembrane region" description="Helical" evidence="11">
    <location>
        <begin position="103"/>
        <end position="128"/>
    </location>
</feature>
<sequence>MDIFIKLSQFLLSLSLLIILHELGHFIPAKLFKTRVEKFYLFFDVKYSLIKKKIGETEYGIGWLPLGGYVKISGMIDESMDKEQMALPPQPWEFRSKPAYQRLIIMLGGVTVNFILAFIIYIGMAFAYGDTYIATADLKDGLLIENQAMQNVGFRTGDNILSVDNQKVLKFDNDINMKVIMAKEVLIKRNGAEQTLKMPIDFVDQLSKFEKVQLLGIRMPFVVGAIAEGSKNTALQPKDIVLTLNGQPAKYFDQAKTILENNKNKTIVATVLRNQKEVQVPVLISNDGKLGIAVGGLNMDSLEKLGYYKVSKQEFSLIESIPVGITKGKDQLVGYGKQLKMIFSPSTGAYKQVGGFKAIFDIFPNTWSWEVFWNITALLSIMLGVMNLLPIPALDGGHVMFLLYEIISGKKPSDKFLENAQMVGFVLLITLLLFANGNDIYKAILGK</sequence>
<dbReference type="EMBL" id="LVJE01000001">
    <property type="protein sequence ID" value="OAB31463.1"/>
    <property type="molecule type" value="Genomic_DNA"/>
</dbReference>
<dbReference type="OrthoDB" id="9782003at2"/>
<evidence type="ECO:0000313" key="14">
    <source>
        <dbReference type="Proteomes" id="UP000077164"/>
    </source>
</evidence>
<name>A0A168AGY0_9FLAO</name>
<dbReference type="STRING" id="249352.SAMN05444395_101545"/>
<evidence type="ECO:0000256" key="2">
    <source>
        <dbReference type="ARBA" id="ARBA00004141"/>
    </source>
</evidence>
<keyword evidence="8 11" id="KW-1133">Transmembrane helix</keyword>
<organism evidence="13 14">
    <name type="scientific">Flavobacterium fryxellicola</name>
    <dbReference type="NCBI Taxonomy" id="249352"/>
    <lineage>
        <taxon>Bacteria</taxon>
        <taxon>Pseudomonadati</taxon>
        <taxon>Bacteroidota</taxon>
        <taxon>Flavobacteriia</taxon>
        <taxon>Flavobacteriales</taxon>
        <taxon>Flavobacteriaceae</taxon>
        <taxon>Flavobacterium</taxon>
    </lineage>
</organism>
<dbReference type="GO" id="GO:0006508">
    <property type="term" value="P:proteolysis"/>
    <property type="evidence" value="ECO:0007669"/>
    <property type="project" value="UniProtKB-KW"/>
</dbReference>
<dbReference type="PANTHER" id="PTHR42837:SF2">
    <property type="entry name" value="MEMBRANE METALLOPROTEASE ARASP2, CHLOROPLASTIC-RELATED"/>
    <property type="match status" value="1"/>
</dbReference>
<gene>
    <name evidence="13" type="ORF">FBFR_01135</name>
</gene>
<dbReference type="AlphaFoldDB" id="A0A168AGY0"/>
<dbReference type="InterPro" id="IPR004387">
    <property type="entry name" value="Pept_M50_Zn"/>
</dbReference>
<keyword evidence="5 11" id="KW-0812">Transmembrane</keyword>
<accession>A0A168AGY0</accession>
<evidence type="ECO:0000256" key="11">
    <source>
        <dbReference type="RuleBase" id="RU362031"/>
    </source>
</evidence>
<comment type="subcellular location">
    <subcellularLocation>
        <location evidence="2">Membrane</location>
        <topology evidence="2">Multi-pass membrane protein</topology>
    </subcellularLocation>
</comment>
<dbReference type="EC" id="3.4.24.-" evidence="11"/>
<evidence type="ECO:0000256" key="6">
    <source>
        <dbReference type="ARBA" id="ARBA00022801"/>
    </source>
</evidence>
<evidence type="ECO:0000256" key="7">
    <source>
        <dbReference type="ARBA" id="ARBA00022833"/>
    </source>
</evidence>
<dbReference type="InterPro" id="IPR008915">
    <property type="entry name" value="Peptidase_M50"/>
</dbReference>
<evidence type="ECO:0000256" key="3">
    <source>
        <dbReference type="ARBA" id="ARBA00007931"/>
    </source>
</evidence>
<keyword evidence="14" id="KW-1185">Reference proteome</keyword>
<keyword evidence="10 11" id="KW-0472">Membrane</keyword>
<dbReference type="SUPFAM" id="SSF50156">
    <property type="entry name" value="PDZ domain-like"/>
    <property type="match status" value="2"/>
</dbReference>
<feature type="transmembrane region" description="Helical" evidence="11">
    <location>
        <begin position="416"/>
        <end position="435"/>
    </location>
</feature>
<keyword evidence="4 13" id="KW-0645">Protease</keyword>
<evidence type="ECO:0000256" key="8">
    <source>
        <dbReference type="ARBA" id="ARBA00022989"/>
    </source>
</evidence>
<evidence type="ECO:0000313" key="13">
    <source>
        <dbReference type="EMBL" id="OAB31463.1"/>
    </source>
</evidence>
<keyword evidence="7 11" id="KW-0862">Zinc</keyword>
<dbReference type="GO" id="GO:0004222">
    <property type="term" value="F:metalloendopeptidase activity"/>
    <property type="evidence" value="ECO:0007669"/>
    <property type="project" value="InterPro"/>
</dbReference>
<evidence type="ECO:0000256" key="4">
    <source>
        <dbReference type="ARBA" id="ARBA00022670"/>
    </source>
</evidence>
<dbReference type="GO" id="GO:0016020">
    <property type="term" value="C:membrane"/>
    <property type="evidence" value="ECO:0007669"/>
    <property type="project" value="UniProtKB-SubCell"/>
</dbReference>
<dbReference type="PANTHER" id="PTHR42837">
    <property type="entry name" value="REGULATOR OF SIGMA-E PROTEASE RSEP"/>
    <property type="match status" value="1"/>
</dbReference>
<proteinExistence type="inferred from homology"/>